<feature type="compositionally biased region" description="Basic and acidic residues" evidence="1">
    <location>
        <begin position="112"/>
        <end position="121"/>
    </location>
</feature>
<keyword evidence="2" id="KW-0812">Transmembrane</keyword>
<organism evidence="3 4">
    <name type="scientific">Clostridium manihotivorum</name>
    <dbReference type="NCBI Taxonomy" id="2320868"/>
    <lineage>
        <taxon>Bacteria</taxon>
        <taxon>Bacillati</taxon>
        <taxon>Bacillota</taxon>
        <taxon>Clostridia</taxon>
        <taxon>Eubacteriales</taxon>
        <taxon>Clostridiaceae</taxon>
        <taxon>Clostridium</taxon>
    </lineage>
</organism>
<keyword evidence="2" id="KW-0472">Membrane</keyword>
<feature type="region of interest" description="Disordered" evidence="1">
    <location>
        <begin position="112"/>
        <end position="137"/>
    </location>
</feature>
<dbReference type="AlphaFoldDB" id="A0A410DV97"/>
<name>A0A410DV97_9CLOT</name>
<dbReference type="Proteomes" id="UP000286268">
    <property type="component" value="Chromosome"/>
</dbReference>
<proteinExistence type="predicted"/>
<evidence type="ECO:0000313" key="4">
    <source>
        <dbReference type="Proteomes" id="UP000286268"/>
    </source>
</evidence>
<protein>
    <submittedName>
        <fullName evidence="3">Uncharacterized protein</fullName>
    </submittedName>
</protein>
<keyword evidence="4" id="KW-1185">Reference proteome</keyword>
<dbReference type="OrthoDB" id="1957002at2"/>
<reference evidence="3 4" key="1">
    <citation type="submission" date="2018-01" db="EMBL/GenBank/DDBJ databases">
        <title>Genome Sequencing and Assembly of Anaerobacter polyendosporus strain CT4.</title>
        <authorList>
            <person name="Tachaapaikoon C."/>
            <person name="Sutheeworapong S."/>
            <person name="Jenjaroenpun P."/>
            <person name="Wongsurawat T."/>
            <person name="Nookeaw I."/>
            <person name="Cheawchanlertfa P."/>
            <person name="Kosugi A."/>
            <person name="Cheevadhanarak S."/>
            <person name="Ratanakhanokchai K."/>
        </authorList>
    </citation>
    <scope>NUCLEOTIDE SEQUENCE [LARGE SCALE GENOMIC DNA]</scope>
    <source>
        <strain evidence="3 4">CT4</strain>
    </source>
</reference>
<sequence length="137" mass="15200">MKEKIGALVRSEKLRGVSKKVFNKKTITGAIIIIVLVIALRVAFSLAFEVEGTVTKVDGSKVTVANFIATKTVDIGNFQTSLSNIQVGDRIEIQKNLSGDIISVRDRNNGNFKGNRDRLERNGNNNFKNNEQHNSKR</sequence>
<evidence type="ECO:0000256" key="1">
    <source>
        <dbReference type="SAM" id="MobiDB-lite"/>
    </source>
</evidence>
<evidence type="ECO:0000256" key="2">
    <source>
        <dbReference type="SAM" id="Phobius"/>
    </source>
</evidence>
<evidence type="ECO:0000313" key="3">
    <source>
        <dbReference type="EMBL" id="QAA32985.1"/>
    </source>
</evidence>
<dbReference type="RefSeq" id="WP_128213718.1">
    <property type="nucleotide sequence ID" value="NZ_CP025746.1"/>
</dbReference>
<keyword evidence="2" id="KW-1133">Transmembrane helix</keyword>
<feature type="transmembrane region" description="Helical" evidence="2">
    <location>
        <begin position="27"/>
        <end position="48"/>
    </location>
</feature>
<accession>A0A410DV97</accession>
<gene>
    <name evidence="3" type="ORF">C1I91_15805</name>
</gene>
<dbReference type="KEGG" id="cmah:C1I91_15805"/>
<dbReference type="EMBL" id="CP025746">
    <property type="protein sequence ID" value="QAA32985.1"/>
    <property type="molecule type" value="Genomic_DNA"/>
</dbReference>